<dbReference type="PROSITE" id="PS01129">
    <property type="entry name" value="PSI_RLU"/>
    <property type="match status" value="1"/>
</dbReference>
<dbReference type="InterPro" id="IPR036986">
    <property type="entry name" value="S4_RNA-bd_sf"/>
</dbReference>
<comment type="function">
    <text evidence="2">Responsible for synthesis of pseudouridine from uracil at positions 955, 2504 and 2580 in 23S ribosomal RNA.</text>
</comment>
<dbReference type="Proteomes" id="UP000472676">
    <property type="component" value="Unassembled WGS sequence"/>
</dbReference>
<dbReference type="SUPFAM" id="SSF55120">
    <property type="entry name" value="Pseudouridine synthase"/>
    <property type="match status" value="1"/>
</dbReference>
<dbReference type="EC" id="5.4.99.-" evidence="9"/>
<dbReference type="PROSITE" id="PS50889">
    <property type="entry name" value="S4"/>
    <property type="match status" value="1"/>
</dbReference>
<dbReference type="InterPro" id="IPR050188">
    <property type="entry name" value="RluA_PseudoU_synthase"/>
</dbReference>
<dbReference type="PANTHER" id="PTHR21600">
    <property type="entry name" value="MITOCHONDRIAL RNA PSEUDOURIDINE SYNTHASE"/>
    <property type="match status" value="1"/>
</dbReference>
<comment type="catalytic activity">
    <reaction evidence="1">
        <text>uridine(955/2504/2580) in 23S rRNA = pseudouridine(955/2504/2580) in 23S rRNA</text>
        <dbReference type="Rhea" id="RHEA:42528"/>
        <dbReference type="Rhea" id="RHEA-COMP:10099"/>
        <dbReference type="Rhea" id="RHEA-COMP:10100"/>
        <dbReference type="ChEBI" id="CHEBI:65314"/>
        <dbReference type="ChEBI" id="CHEBI:65315"/>
        <dbReference type="EC" id="5.4.99.24"/>
    </reaction>
</comment>
<keyword evidence="13" id="KW-1185">Reference proteome</keyword>
<dbReference type="PANTHER" id="PTHR21600:SF92">
    <property type="entry name" value="RIBOSOMAL LARGE SUBUNIT PSEUDOURIDINE SYNTHASE C"/>
    <property type="match status" value="1"/>
</dbReference>
<evidence type="ECO:0000256" key="5">
    <source>
        <dbReference type="ARBA" id="ARBA00022884"/>
    </source>
</evidence>
<evidence type="ECO:0000256" key="1">
    <source>
        <dbReference type="ARBA" id="ARBA00000381"/>
    </source>
</evidence>
<feature type="active site" evidence="7">
    <location>
        <position position="177"/>
    </location>
</feature>
<evidence type="ECO:0000256" key="8">
    <source>
        <dbReference type="PROSITE-ProRule" id="PRU00182"/>
    </source>
</evidence>
<evidence type="ECO:0000256" key="4">
    <source>
        <dbReference type="ARBA" id="ARBA00022552"/>
    </source>
</evidence>
<keyword evidence="4" id="KW-0698">rRNA processing</keyword>
<dbReference type="InterPro" id="IPR006224">
    <property type="entry name" value="PsdUridine_synth_RluA-like_CS"/>
</dbReference>
<evidence type="ECO:0000256" key="7">
    <source>
        <dbReference type="PIRSR" id="PIRSR606225-1"/>
    </source>
</evidence>
<dbReference type="GO" id="GO:0000455">
    <property type="term" value="P:enzyme-directed rRNA pseudouridine synthesis"/>
    <property type="evidence" value="ECO:0007669"/>
    <property type="project" value="UniProtKB-ARBA"/>
</dbReference>
<feature type="domain" description="RNA-binding S4" evidence="11">
    <location>
        <begin position="55"/>
        <end position="113"/>
    </location>
</feature>
<dbReference type="CDD" id="cd00165">
    <property type="entry name" value="S4"/>
    <property type="match status" value="1"/>
</dbReference>
<reference evidence="12 13" key="1">
    <citation type="journal article" date="2014" name="Int. J. Syst. Evol. Microbiol.">
        <title>Solimonas terrae sp. nov., isolated from soil.</title>
        <authorList>
            <person name="Kim S.J."/>
            <person name="Moon J.Y."/>
            <person name="Weon H.Y."/>
            <person name="Ahn J.H."/>
            <person name="Chen W.M."/>
            <person name="Kwon S.W."/>
        </authorList>
    </citation>
    <scope>NUCLEOTIDE SEQUENCE [LARGE SCALE GENOMIC DNA]</scope>
    <source>
        <strain evidence="12 13">KIS83-12</strain>
    </source>
</reference>
<dbReference type="Pfam" id="PF00849">
    <property type="entry name" value="PseudoU_synth_2"/>
    <property type="match status" value="1"/>
</dbReference>
<dbReference type="Gene3D" id="3.10.290.10">
    <property type="entry name" value="RNA-binding S4 domain"/>
    <property type="match status" value="1"/>
</dbReference>
<evidence type="ECO:0000256" key="3">
    <source>
        <dbReference type="ARBA" id="ARBA00010876"/>
    </source>
</evidence>
<evidence type="ECO:0000256" key="9">
    <source>
        <dbReference type="RuleBase" id="RU362028"/>
    </source>
</evidence>
<dbReference type="SUPFAM" id="SSF55174">
    <property type="entry name" value="Alpha-L RNA-binding motif"/>
    <property type="match status" value="1"/>
</dbReference>
<dbReference type="Pfam" id="PF01479">
    <property type="entry name" value="S4"/>
    <property type="match status" value="1"/>
</dbReference>
<accession>A0A6M2BWD8</accession>
<gene>
    <name evidence="12" type="ORF">G7Y85_18750</name>
</gene>
<dbReference type="SMART" id="SM00363">
    <property type="entry name" value="S4"/>
    <property type="match status" value="1"/>
</dbReference>
<dbReference type="InterPro" id="IPR006145">
    <property type="entry name" value="PsdUridine_synth_RsuA/RluA"/>
</dbReference>
<dbReference type="NCBIfam" id="TIGR00005">
    <property type="entry name" value="rluA_subfam"/>
    <property type="match status" value="1"/>
</dbReference>
<evidence type="ECO:0000313" key="12">
    <source>
        <dbReference type="EMBL" id="NGY06818.1"/>
    </source>
</evidence>
<name>A0A6M2BWD8_9GAMM</name>
<dbReference type="InterPro" id="IPR002942">
    <property type="entry name" value="S4_RNA-bd"/>
</dbReference>
<dbReference type="EMBL" id="JAAMOW010000011">
    <property type="protein sequence ID" value="NGY06818.1"/>
    <property type="molecule type" value="Genomic_DNA"/>
</dbReference>
<dbReference type="GO" id="GO:0160141">
    <property type="term" value="F:23S rRNA pseudouridine(955/2504/2580) synthase activity"/>
    <property type="evidence" value="ECO:0007669"/>
    <property type="project" value="UniProtKB-EC"/>
</dbReference>
<dbReference type="GO" id="GO:0003723">
    <property type="term" value="F:RNA binding"/>
    <property type="evidence" value="ECO:0007669"/>
    <property type="project" value="UniProtKB-KW"/>
</dbReference>
<dbReference type="CDD" id="cd02869">
    <property type="entry name" value="PseudoU_synth_RluA_like"/>
    <property type="match status" value="1"/>
</dbReference>
<comment type="caution">
    <text evidence="12">The sequence shown here is derived from an EMBL/GenBank/DDBJ whole genome shotgun (WGS) entry which is preliminary data.</text>
</comment>
<evidence type="ECO:0000259" key="11">
    <source>
        <dbReference type="SMART" id="SM00363"/>
    </source>
</evidence>
<keyword evidence="5 8" id="KW-0694">RNA-binding</keyword>
<protein>
    <recommendedName>
        <fullName evidence="9">Pseudouridine synthase</fullName>
        <ecNumber evidence="9">5.4.99.-</ecNumber>
    </recommendedName>
</protein>
<evidence type="ECO:0000313" key="13">
    <source>
        <dbReference type="Proteomes" id="UP000472676"/>
    </source>
</evidence>
<sequence>MWGWYNDGAPCISFFFRNRRFANGKFRPESTEVGILTQDRPQVRYVTAGAGDDGQRIDNFLLKQLPGVPKSHVYQLVRSGQVRVNGGRVKAERKLASGDEVRIPPVRAADKAQIARPPDAVLNVLRAAIVHEDEHYLAIAKPAGLAAHAGSGVPYGVIEAVRAWNKYEFIELVHRLDRDTSGVLLLAKSRPALLRGQKALKNSEAEKRYFALLLGKWRGEDRDVDAALVKRSLPGDRRVQVDEEDGKPSKSRFSPQSRYRDATLCEVQIFTGRTHQIRVHALALGHPVAGDTKYGEREDNKPLRELGLKRMFLHSHFLKFNAEGEFGKLIVNAPLPDELRAVLDKLPRADKARR</sequence>
<comment type="catalytic activity">
    <reaction evidence="9">
        <text>a uridine in RNA = a pseudouridine in RNA</text>
        <dbReference type="Rhea" id="RHEA:48348"/>
        <dbReference type="Rhea" id="RHEA-COMP:12068"/>
        <dbReference type="Rhea" id="RHEA-COMP:12069"/>
        <dbReference type="ChEBI" id="CHEBI:65314"/>
        <dbReference type="ChEBI" id="CHEBI:65315"/>
    </reaction>
</comment>
<dbReference type="Gene3D" id="3.30.2350.10">
    <property type="entry name" value="Pseudouridine synthase"/>
    <property type="match status" value="1"/>
</dbReference>
<evidence type="ECO:0000256" key="6">
    <source>
        <dbReference type="ARBA" id="ARBA00023235"/>
    </source>
</evidence>
<proteinExistence type="inferred from homology"/>
<comment type="similarity">
    <text evidence="3 9">Belongs to the pseudouridine synthase RluA family.</text>
</comment>
<dbReference type="AlphaFoldDB" id="A0A6M2BWD8"/>
<evidence type="ECO:0000256" key="2">
    <source>
        <dbReference type="ARBA" id="ARBA00002876"/>
    </source>
</evidence>
<keyword evidence="6 9" id="KW-0413">Isomerase</keyword>
<evidence type="ECO:0000256" key="10">
    <source>
        <dbReference type="SAM" id="MobiDB-lite"/>
    </source>
</evidence>
<dbReference type="InterPro" id="IPR006225">
    <property type="entry name" value="PsdUridine_synth_RluC/D"/>
</dbReference>
<feature type="region of interest" description="Disordered" evidence="10">
    <location>
        <begin position="237"/>
        <end position="257"/>
    </location>
</feature>
<dbReference type="InterPro" id="IPR020103">
    <property type="entry name" value="PsdUridine_synth_cat_dom_sf"/>
</dbReference>
<organism evidence="12 13">
    <name type="scientific">Solimonas terrae</name>
    <dbReference type="NCBI Taxonomy" id="1396819"/>
    <lineage>
        <taxon>Bacteria</taxon>
        <taxon>Pseudomonadati</taxon>
        <taxon>Pseudomonadota</taxon>
        <taxon>Gammaproteobacteria</taxon>
        <taxon>Nevskiales</taxon>
        <taxon>Nevskiaceae</taxon>
        <taxon>Solimonas</taxon>
    </lineage>
</organism>